<accession>A0A8H8DI30</accession>
<dbReference type="EMBL" id="JAEFCI010006858">
    <property type="protein sequence ID" value="KAG5459429.1"/>
    <property type="molecule type" value="Genomic_DNA"/>
</dbReference>
<evidence type="ECO:0000256" key="1">
    <source>
        <dbReference type="ARBA" id="ARBA00004123"/>
    </source>
</evidence>
<dbReference type="InterPro" id="IPR000679">
    <property type="entry name" value="Znf_GATA"/>
</dbReference>
<dbReference type="GO" id="GO:0000122">
    <property type="term" value="P:negative regulation of transcription by RNA polymerase II"/>
    <property type="evidence" value="ECO:0007669"/>
    <property type="project" value="TreeGrafter"/>
</dbReference>
<evidence type="ECO:0000256" key="7">
    <source>
        <dbReference type="SAM" id="MobiDB-lite"/>
    </source>
</evidence>
<evidence type="ECO:0000313" key="10">
    <source>
        <dbReference type="Proteomes" id="UP000673691"/>
    </source>
</evidence>
<dbReference type="PANTHER" id="PTHR10071">
    <property type="entry name" value="TRANSCRIPTION FACTOR GATA FAMILY MEMBER"/>
    <property type="match status" value="1"/>
</dbReference>
<dbReference type="InterPro" id="IPR039355">
    <property type="entry name" value="Transcription_factor_GATA"/>
</dbReference>
<organism evidence="9 10">
    <name type="scientific">Olpidium bornovanus</name>
    <dbReference type="NCBI Taxonomy" id="278681"/>
    <lineage>
        <taxon>Eukaryota</taxon>
        <taxon>Fungi</taxon>
        <taxon>Fungi incertae sedis</taxon>
        <taxon>Olpidiomycota</taxon>
        <taxon>Olpidiomycotina</taxon>
        <taxon>Olpidiomycetes</taxon>
        <taxon>Olpidiales</taxon>
        <taxon>Olpidiaceae</taxon>
        <taxon>Olpidium</taxon>
    </lineage>
</organism>
<gene>
    <name evidence="9" type="ORF">BJ554DRAFT_169</name>
</gene>
<dbReference type="Gene3D" id="3.30.50.10">
    <property type="entry name" value="Erythroid Transcription Factor GATA-1, subunit A"/>
    <property type="match status" value="1"/>
</dbReference>
<reference evidence="9 10" key="1">
    <citation type="journal article" name="Sci. Rep.">
        <title>Genome-scale phylogenetic analyses confirm Olpidium as the closest living zoosporic fungus to the non-flagellated, terrestrial fungi.</title>
        <authorList>
            <person name="Chang Y."/>
            <person name="Rochon D."/>
            <person name="Sekimoto S."/>
            <person name="Wang Y."/>
            <person name="Chovatia M."/>
            <person name="Sandor L."/>
            <person name="Salamov A."/>
            <person name="Grigoriev I.V."/>
            <person name="Stajich J.E."/>
            <person name="Spatafora J.W."/>
        </authorList>
    </citation>
    <scope>NUCLEOTIDE SEQUENCE [LARGE SCALE GENOMIC DNA]</scope>
    <source>
        <strain evidence="9">S191</strain>
    </source>
</reference>
<dbReference type="Proteomes" id="UP000673691">
    <property type="component" value="Unassembled WGS sequence"/>
</dbReference>
<dbReference type="OrthoDB" id="515401at2759"/>
<protein>
    <recommendedName>
        <fullName evidence="8">GATA-type domain-containing protein</fullName>
    </recommendedName>
</protein>
<dbReference type="GO" id="GO:0000981">
    <property type="term" value="F:DNA-binding transcription factor activity, RNA polymerase II-specific"/>
    <property type="evidence" value="ECO:0007669"/>
    <property type="project" value="TreeGrafter"/>
</dbReference>
<feature type="compositionally biased region" description="Polar residues" evidence="7">
    <location>
        <begin position="29"/>
        <end position="39"/>
    </location>
</feature>
<dbReference type="PROSITE" id="PS50114">
    <property type="entry name" value="GATA_ZN_FINGER_2"/>
    <property type="match status" value="1"/>
</dbReference>
<comment type="subcellular location">
    <subcellularLocation>
        <location evidence="1">Nucleus</location>
    </subcellularLocation>
</comment>
<evidence type="ECO:0000256" key="4">
    <source>
        <dbReference type="ARBA" id="ARBA00022833"/>
    </source>
</evidence>
<keyword evidence="4" id="KW-0862">Zinc</keyword>
<name>A0A8H8DI30_9FUNG</name>
<dbReference type="CDD" id="cd00202">
    <property type="entry name" value="ZnF_GATA"/>
    <property type="match status" value="1"/>
</dbReference>
<keyword evidence="5" id="KW-0539">Nucleus</keyword>
<proteinExistence type="predicted"/>
<dbReference type="PROSITE" id="PS00344">
    <property type="entry name" value="GATA_ZN_FINGER_1"/>
    <property type="match status" value="1"/>
</dbReference>
<feature type="region of interest" description="Disordered" evidence="7">
    <location>
        <begin position="1"/>
        <end position="43"/>
    </location>
</feature>
<keyword evidence="2" id="KW-0479">Metal-binding</keyword>
<evidence type="ECO:0000256" key="5">
    <source>
        <dbReference type="ARBA" id="ARBA00023242"/>
    </source>
</evidence>
<dbReference type="GO" id="GO:0008270">
    <property type="term" value="F:zinc ion binding"/>
    <property type="evidence" value="ECO:0007669"/>
    <property type="project" value="UniProtKB-KW"/>
</dbReference>
<sequence length="274" mass="28880">MPAAAAGEADEGADEAQSRAFARDRASPKTATPSATQRVLLSAKRQYADKGDVGVRESSKEESDWFAGVDGPHETLLAGGLTLAVGEFAPAALRDPKLAFASGAAPSSSRGKRARGIDGRRKPGVASGAEVTCANCRTKTTPLWRRDEEGNAICNACGLYYKLHNVHRPVAMKRNIIKRRKRGESTPESTAHGAGHLRVRPTPLKRAGCSVSEEGVALARCVDGRRKPKIAFSNGSGVIALTKSDGKGSAHPPLEGAYSASAVFEREAPVESRP</sequence>
<keyword evidence="3 6" id="KW-0863">Zinc-finger</keyword>
<evidence type="ECO:0000256" key="6">
    <source>
        <dbReference type="PROSITE-ProRule" id="PRU00094"/>
    </source>
</evidence>
<dbReference type="InterPro" id="IPR013088">
    <property type="entry name" value="Znf_NHR/GATA"/>
</dbReference>
<keyword evidence="10" id="KW-1185">Reference proteome</keyword>
<dbReference type="PRINTS" id="PR00619">
    <property type="entry name" value="GATAZNFINGER"/>
</dbReference>
<feature type="region of interest" description="Disordered" evidence="7">
    <location>
        <begin position="101"/>
        <end position="124"/>
    </location>
</feature>
<feature type="non-terminal residue" evidence="9">
    <location>
        <position position="274"/>
    </location>
</feature>
<dbReference type="SUPFAM" id="SSF57716">
    <property type="entry name" value="Glucocorticoid receptor-like (DNA-binding domain)"/>
    <property type="match status" value="1"/>
</dbReference>
<dbReference type="SMART" id="SM00401">
    <property type="entry name" value="ZnF_GATA"/>
    <property type="match status" value="1"/>
</dbReference>
<comment type="caution">
    <text evidence="9">The sequence shown here is derived from an EMBL/GenBank/DDBJ whole genome shotgun (WGS) entry which is preliminary data.</text>
</comment>
<dbReference type="FunFam" id="3.30.50.10:FF:000007">
    <property type="entry name" value="Nitrogen regulatory AreA, N-terminal"/>
    <property type="match status" value="1"/>
</dbReference>
<dbReference type="AlphaFoldDB" id="A0A8H8DI30"/>
<evidence type="ECO:0000259" key="8">
    <source>
        <dbReference type="PROSITE" id="PS50114"/>
    </source>
</evidence>
<dbReference type="Pfam" id="PF00320">
    <property type="entry name" value="GATA"/>
    <property type="match status" value="1"/>
</dbReference>
<dbReference type="GO" id="GO:0045944">
    <property type="term" value="P:positive regulation of transcription by RNA polymerase II"/>
    <property type="evidence" value="ECO:0007669"/>
    <property type="project" value="TreeGrafter"/>
</dbReference>
<feature type="region of interest" description="Disordered" evidence="7">
    <location>
        <begin position="179"/>
        <end position="202"/>
    </location>
</feature>
<dbReference type="PANTHER" id="PTHR10071:SF281">
    <property type="entry name" value="BOX A-BINDING FACTOR-RELATED"/>
    <property type="match status" value="1"/>
</dbReference>
<dbReference type="GO" id="GO:0000978">
    <property type="term" value="F:RNA polymerase II cis-regulatory region sequence-specific DNA binding"/>
    <property type="evidence" value="ECO:0007669"/>
    <property type="project" value="TreeGrafter"/>
</dbReference>
<evidence type="ECO:0000256" key="2">
    <source>
        <dbReference type="ARBA" id="ARBA00022723"/>
    </source>
</evidence>
<feature type="domain" description="GATA-type" evidence="8">
    <location>
        <begin position="127"/>
        <end position="180"/>
    </location>
</feature>
<evidence type="ECO:0000256" key="3">
    <source>
        <dbReference type="ARBA" id="ARBA00022771"/>
    </source>
</evidence>
<dbReference type="GO" id="GO:0005634">
    <property type="term" value="C:nucleus"/>
    <property type="evidence" value="ECO:0007669"/>
    <property type="project" value="UniProtKB-SubCell"/>
</dbReference>
<evidence type="ECO:0000313" key="9">
    <source>
        <dbReference type="EMBL" id="KAG5459429.1"/>
    </source>
</evidence>